<proteinExistence type="predicted"/>
<accession>A0A3P6SJJ6</accession>
<sequence>MYYTFRGNYILLFHSTSTCYILHTVRLTKFKTRHICSYMPLEDRGANLMPKTLDNPIPLALSIGSKTDQRLQQISSLMSIDLLQASTLEGHCKLQET</sequence>
<protein>
    <submittedName>
        <fullName evidence="1">Uncharacterized protein</fullName>
    </submittedName>
</protein>
<evidence type="ECO:0000313" key="2">
    <source>
        <dbReference type="Proteomes" id="UP000277928"/>
    </source>
</evidence>
<dbReference type="AlphaFoldDB" id="A0A3P6SJJ6"/>
<reference evidence="1 2" key="1">
    <citation type="submission" date="2018-08" db="EMBL/GenBank/DDBJ databases">
        <authorList>
            <person name="Laetsch R D."/>
            <person name="Stevens L."/>
            <person name="Kumar S."/>
            <person name="Blaxter L. M."/>
        </authorList>
    </citation>
    <scope>NUCLEOTIDE SEQUENCE [LARGE SCALE GENOMIC DNA]</scope>
</reference>
<dbReference type="EMBL" id="UYRX01000003">
    <property type="protein sequence ID" value="VDK67565.1"/>
    <property type="molecule type" value="Genomic_DNA"/>
</dbReference>
<organism evidence="1 2">
    <name type="scientific">Litomosoides sigmodontis</name>
    <name type="common">Filarial nematode worm</name>
    <dbReference type="NCBI Taxonomy" id="42156"/>
    <lineage>
        <taxon>Eukaryota</taxon>
        <taxon>Metazoa</taxon>
        <taxon>Ecdysozoa</taxon>
        <taxon>Nematoda</taxon>
        <taxon>Chromadorea</taxon>
        <taxon>Rhabditida</taxon>
        <taxon>Spirurina</taxon>
        <taxon>Spiruromorpha</taxon>
        <taxon>Filarioidea</taxon>
        <taxon>Onchocercidae</taxon>
        <taxon>Litomosoides</taxon>
    </lineage>
</organism>
<evidence type="ECO:0000313" key="1">
    <source>
        <dbReference type="EMBL" id="VDK67565.1"/>
    </source>
</evidence>
<gene>
    <name evidence="1" type="ORF">NLS_LOCUS147</name>
</gene>
<name>A0A3P6SJJ6_LITSI</name>
<dbReference type="Proteomes" id="UP000277928">
    <property type="component" value="Unassembled WGS sequence"/>
</dbReference>
<keyword evidence="2" id="KW-1185">Reference proteome</keyword>